<dbReference type="eggNOG" id="KOG1282">
    <property type="taxonomic scope" value="Eukaryota"/>
</dbReference>
<dbReference type="PROSITE" id="PS51257">
    <property type="entry name" value="PROKAR_LIPOPROTEIN"/>
    <property type="match status" value="1"/>
</dbReference>
<protein>
    <recommendedName>
        <fullName evidence="2">Carboxypeptidase</fullName>
        <ecNumber evidence="2">3.4.16.-</ecNumber>
    </recommendedName>
</protein>
<dbReference type="EC" id="3.4.16.-" evidence="2"/>
<dbReference type="PRINTS" id="PR00724">
    <property type="entry name" value="CRBOXYPTASEC"/>
</dbReference>
<dbReference type="GeneID" id="17036248"/>
<sequence length="460" mass="51355">MQIHRHSISGLILILWASCVLGFSGIQQYPTALSIIKQGADLPNVTYSGYVPVSKDGKDALFYAYYEAQEAAGTHDTPILLWLEGGPGCASMLGNFYILGPYWPNKTLNLEPNPGTWNRIYGLLFIDQPVGTGFSIAVLPYAGKKGIPTDEMEVATDLYIGLQKFFAKYEDLQPRPLYITGESYAGKYVPSIGARYYIPTCLYMGRPFFDLAGLAIGNGLTDPRSQVLQHADVAFFFGMIDTQQRIDAMTMQLLISQLIADERWEEAHRHREALLEYITHCSGAGTLLDYRRYRDYDADKNVDRYLNQPGVKEILGVPKDIVYESCSDKVGEALGPDVMKSVKHLIPDILAALPLLLYQGSADAQDGPPSNEPWIANLDWEGRVQFNAAPRALWRMACPGRHHEKVVGYWREHGSLSHVVIRNAGHMVPHDQPLVAQAMIEQWVNGTLEGWRGSFQVVTD</sequence>
<dbReference type="MEROPS" id="S10.003"/>
<feature type="signal peptide" evidence="2">
    <location>
        <begin position="1"/>
        <end position="22"/>
    </location>
</feature>
<dbReference type="SUPFAM" id="SSF53474">
    <property type="entry name" value="alpha/beta-Hydrolases"/>
    <property type="match status" value="1"/>
</dbReference>
<evidence type="ECO:0000313" key="4">
    <source>
        <dbReference type="Proteomes" id="UP000007264"/>
    </source>
</evidence>
<keyword evidence="4" id="KW-1185">Reference proteome</keyword>
<dbReference type="KEGG" id="csl:COCSUDRAFT_20830"/>
<dbReference type="AlphaFoldDB" id="I0YIM2"/>
<dbReference type="Pfam" id="PF00450">
    <property type="entry name" value="Peptidase_S10"/>
    <property type="match status" value="1"/>
</dbReference>
<dbReference type="EMBL" id="AGSI01000025">
    <property type="protein sequence ID" value="EIE18241.1"/>
    <property type="molecule type" value="Genomic_DNA"/>
</dbReference>
<dbReference type="Proteomes" id="UP000007264">
    <property type="component" value="Unassembled WGS sequence"/>
</dbReference>
<organism evidence="3 4">
    <name type="scientific">Coccomyxa subellipsoidea (strain C-169)</name>
    <name type="common">Green microalga</name>
    <dbReference type="NCBI Taxonomy" id="574566"/>
    <lineage>
        <taxon>Eukaryota</taxon>
        <taxon>Viridiplantae</taxon>
        <taxon>Chlorophyta</taxon>
        <taxon>core chlorophytes</taxon>
        <taxon>Trebouxiophyceae</taxon>
        <taxon>Trebouxiophyceae incertae sedis</taxon>
        <taxon>Coccomyxaceae</taxon>
        <taxon>Coccomyxa</taxon>
        <taxon>Coccomyxa subellipsoidea</taxon>
    </lineage>
</organism>
<dbReference type="OrthoDB" id="443318at2759"/>
<name>I0YIM2_COCSC</name>
<keyword evidence="2" id="KW-0732">Signal</keyword>
<comment type="similarity">
    <text evidence="1 2">Belongs to the peptidase S10 family.</text>
</comment>
<dbReference type="Gene3D" id="3.40.50.1820">
    <property type="entry name" value="alpha/beta hydrolase"/>
    <property type="match status" value="1"/>
</dbReference>
<dbReference type="GO" id="GO:0006508">
    <property type="term" value="P:proteolysis"/>
    <property type="evidence" value="ECO:0007669"/>
    <property type="project" value="UniProtKB-KW"/>
</dbReference>
<proteinExistence type="inferred from homology"/>
<keyword evidence="2" id="KW-0121">Carboxypeptidase</keyword>
<keyword evidence="2" id="KW-0378">Hydrolase</keyword>
<dbReference type="InterPro" id="IPR001563">
    <property type="entry name" value="Peptidase_S10"/>
</dbReference>
<reference evidence="3 4" key="1">
    <citation type="journal article" date="2012" name="Genome Biol.">
        <title>The genome of the polar eukaryotic microalga coccomyxa subellipsoidea reveals traits of cold adaptation.</title>
        <authorList>
            <person name="Blanc G."/>
            <person name="Agarkova I."/>
            <person name="Grimwood J."/>
            <person name="Kuo A."/>
            <person name="Brueggeman A."/>
            <person name="Dunigan D."/>
            <person name="Gurnon J."/>
            <person name="Ladunga I."/>
            <person name="Lindquist E."/>
            <person name="Lucas S."/>
            <person name="Pangilinan J."/>
            <person name="Proschold T."/>
            <person name="Salamov A."/>
            <person name="Schmutz J."/>
            <person name="Weeks D."/>
            <person name="Yamada T."/>
            <person name="Claverie J.M."/>
            <person name="Grigoriev I."/>
            <person name="Van Etten J."/>
            <person name="Lomsadze A."/>
            <person name="Borodovsky M."/>
        </authorList>
    </citation>
    <scope>NUCLEOTIDE SEQUENCE [LARGE SCALE GENOMIC DNA]</scope>
    <source>
        <strain evidence="3 4">C-169</strain>
    </source>
</reference>
<dbReference type="PROSITE" id="PS00131">
    <property type="entry name" value="CARBOXYPEPT_SER_SER"/>
    <property type="match status" value="1"/>
</dbReference>
<dbReference type="InterPro" id="IPR018202">
    <property type="entry name" value="Ser_caboxypep_ser_AS"/>
</dbReference>
<evidence type="ECO:0000256" key="1">
    <source>
        <dbReference type="ARBA" id="ARBA00009431"/>
    </source>
</evidence>
<keyword evidence="2" id="KW-0645">Protease</keyword>
<gene>
    <name evidence="3" type="ORF">COCSUDRAFT_20830</name>
</gene>
<dbReference type="RefSeq" id="XP_005642785.1">
    <property type="nucleotide sequence ID" value="XM_005642728.1"/>
</dbReference>
<evidence type="ECO:0000313" key="3">
    <source>
        <dbReference type="EMBL" id="EIE18241.1"/>
    </source>
</evidence>
<evidence type="ECO:0000256" key="2">
    <source>
        <dbReference type="RuleBase" id="RU361156"/>
    </source>
</evidence>
<dbReference type="PROSITE" id="PS00560">
    <property type="entry name" value="CARBOXYPEPT_SER_HIS"/>
    <property type="match status" value="1"/>
</dbReference>
<dbReference type="PANTHER" id="PTHR11802:SF449">
    <property type="entry name" value="CARBOXYPEPTIDASE"/>
    <property type="match status" value="1"/>
</dbReference>
<dbReference type="InterPro" id="IPR033124">
    <property type="entry name" value="Ser_caboxypep_his_AS"/>
</dbReference>
<accession>I0YIM2</accession>
<dbReference type="InterPro" id="IPR029058">
    <property type="entry name" value="AB_hydrolase_fold"/>
</dbReference>
<comment type="caution">
    <text evidence="3">The sequence shown here is derived from an EMBL/GenBank/DDBJ whole genome shotgun (WGS) entry which is preliminary data.</text>
</comment>
<dbReference type="PANTHER" id="PTHR11802">
    <property type="entry name" value="SERINE PROTEASE FAMILY S10 SERINE CARBOXYPEPTIDASE"/>
    <property type="match status" value="1"/>
</dbReference>
<feature type="chain" id="PRO_5005134846" description="Carboxypeptidase" evidence="2">
    <location>
        <begin position="23"/>
        <end position="460"/>
    </location>
</feature>
<dbReference type="GO" id="GO:0004185">
    <property type="term" value="F:serine-type carboxypeptidase activity"/>
    <property type="evidence" value="ECO:0007669"/>
    <property type="project" value="UniProtKB-UniRule"/>
</dbReference>